<keyword evidence="5 13" id="KW-0812">Transmembrane</keyword>
<keyword evidence="14" id="KW-0732">Signal</keyword>
<dbReference type="SUPFAM" id="SSF53850">
    <property type="entry name" value="Periplasmic binding protein-like II"/>
    <property type="match status" value="1"/>
</dbReference>
<keyword evidence="17" id="KW-1185">Reference proteome</keyword>
<dbReference type="PANTHER" id="PTHR42643">
    <property type="entry name" value="IONOTROPIC RECEPTOR 20A-RELATED"/>
    <property type="match status" value="1"/>
</dbReference>
<keyword evidence="9" id="KW-0675">Receptor</keyword>
<accession>A0A8J2RL34</accession>
<protein>
    <recommendedName>
        <fullName evidence="15">Ionotropic glutamate receptor L-glutamate and glycine-binding domain-containing protein</fullName>
    </recommendedName>
</protein>
<dbReference type="EMBL" id="CAKKLH010000068">
    <property type="protein sequence ID" value="CAH0101938.1"/>
    <property type="molecule type" value="Genomic_DNA"/>
</dbReference>
<keyword evidence="3" id="KW-0813">Transport</keyword>
<dbReference type="InterPro" id="IPR052192">
    <property type="entry name" value="Insect_Ionotropic_Sensory_Rcpt"/>
</dbReference>
<evidence type="ECO:0000256" key="4">
    <source>
        <dbReference type="ARBA" id="ARBA00022475"/>
    </source>
</evidence>
<keyword evidence="7" id="KW-0406">Ion transport</keyword>
<dbReference type="InterPro" id="IPR019594">
    <property type="entry name" value="Glu/Gly-bd"/>
</dbReference>
<feature type="transmembrane region" description="Helical" evidence="13">
    <location>
        <begin position="198"/>
        <end position="216"/>
    </location>
</feature>
<name>A0A8J2RL34_9CRUS</name>
<feature type="transmembrane region" description="Helical" evidence="13">
    <location>
        <begin position="433"/>
        <end position="457"/>
    </location>
</feature>
<evidence type="ECO:0000256" key="3">
    <source>
        <dbReference type="ARBA" id="ARBA00022448"/>
    </source>
</evidence>
<dbReference type="OrthoDB" id="5984008at2759"/>
<dbReference type="PANTHER" id="PTHR42643:SF24">
    <property type="entry name" value="IONOTROPIC RECEPTOR 60A"/>
    <property type="match status" value="1"/>
</dbReference>
<evidence type="ECO:0000256" key="10">
    <source>
        <dbReference type="ARBA" id="ARBA00023180"/>
    </source>
</evidence>
<keyword evidence="10" id="KW-0325">Glycoprotein</keyword>
<dbReference type="AlphaFoldDB" id="A0A8J2RL34"/>
<evidence type="ECO:0000256" key="2">
    <source>
        <dbReference type="ARBA" id="ARBA00008685"/>
    </source>
</evidence>
<feature type="chain" id="PRO_5035236153" description="Ionotropic glutamate receptor L-glutamate and glycine-binding domain-containing protein" evidence="14">
    <location>
        <begin position="22"/>
        <end position="460"/>
    </location>
</feature>
<organism evidence="16 17">
    <name type="scientific">Daphnia galeata</name>
    <dbReference type="NCBI Taxonomy" id="27404"/>
    <lineage>
        <taxon>Eukaryota</taxon>
        <taxon>Metazoa</taxon>
        <taxon>Ecdysozoa</taxon>
        <taxon>Arthropoda</taxon>
        <taxon>Crustacea</taxon>
        <taxon>Branchiopoda</taxon>
        <taxon>Diplostraca</taxon>
        <taxon>Cladocera</taxon>
        <taxon>Anomopoda</taxon>
        <taxon>Daphniidae</taxon>
        <taxon>Daphnia</taxon>
    </lineage>
</organism>
<dbReference type="GO" id="GO:0050906">
    <property type="term" value="P:detection of stimulus involved in sensory perception"/>
    <property type="evidence" value="ECO:0007669"/>
    <property type="project" value="UniProtKB-ARBA"/>
</dbReference>
<evidence type="ECO:0000256" key="9">
    <source>
        <dbReference type="ARBA" id="ARBA00023170"/>
    </source>
</evidence>
<dbReference type="SMART" id="SM00918">
    <property type="entry name" value="Lig_chan-Glu_bd"/>
    <property type="match status" value="1"/>
</dbReference>
<evidence type="ECO:0000313" key="17">
    <source>
        <dbReference type="Proteomes" id="UP000789390"/>
    </source>
</evidence>
<dbReference type="Pfam" id="PF00060">
    <property type="entry name" value="Lig_chan"/>
    <property type="match status" value="1"/>
</dbReference>
<evidence type="ECO:0000256" key="14">
    <source>
        <dbReference type="SAM" id="SignalP"/>
    </source>
</evidence>
<keyword evidence="8 13" id="KW-0472">Membrane</keyword>
<gene>
    <name evidence="16" type="ORF">DGAL_LOCUS4310</name>
</gene>
<keyword evidence="12" id="KW-0407">Ion channel</keyword>
<evidence type="ECO:0000256" key="5">
    <source>
        <dbReference type="ARBA" id="ARBA00022692"/>
    </source>
</evidence>
<comment type="subcellular location">
    <subcellularLocation>
        <location evidence="1">Cell membrane</location>
        <topology evidence="1">Multi-pass membrane protein</topology>
    </subcellularLocation>
</comment>
<evidence type="ECO:0000259" key="15">
    <source>
        <dbReference type="SMART" id="SM00918"/>
    </source>
</evidence>
<dbReference type="Pfam" id="PF10613">
    <property type="entry name" value="Lig_chan-Glu_bd"/>
    <property type="match status" value="1"/>
</dbReference>
<keyword evidence="11" id="KW-1071">Ligand-gated ion channel</keyword>
<dbReference type="Proteomes" id="UP000789390">
    <property type="component" value="Unassembled WGS sequence"/>
</dbReference>
<evidence type="ECO:0000313" key="16">
    <source>
        <dbReference type="EMBL" id="CAH0101938.1"/>
    </source>
</evidence>
<comment type="caution">
    <text evidence="16">The sequence shown here is derived from an EMBL/GenBank/DDBJ whole genome shotgun (WGS) entry which is preliminary data.</text>
</comment>
<evidence type="ECO:0000256" key="12">
    <source>
        <dbReference type="ARBA" id="ARBA00023303"/>
    </source>
</evidence>
<keyword evidence="6 13" id="KW-1133">Transmembrane helix</keyword>
<dbReference type="Gene3D" id="1.10.287.70">
    <property type="match status" value="1"/>
</dbReference>
<evidence type="ECO:0000256" key="7">
    <source>
        <dbReference type="ARBA" id="ARBA00023065"/>
    </source>
</evidence>
<evidence type="ECO:0000256" key="6">
    <source>
        <dbReference type="ARBA" id="ARBA00022989"/>
    </source>
</evidence>
<feature type="transmembrane region" description="Helical" evidence="13">
    <location>
        <begin position="170"/>
        <end position="191"/>
    </location>
</feature>
<feature type="domain" description="Ionotropic glutamate receptor L-glutamate and glycine-binding" evidence="15">
    <location>
        <begin position="55"/>
        <end position="113"/>
    </location>
</feature>
<evidence type="ECO:0000256" key="1">
    <source>
        <dbReference type="ARBA" id="ARBA00004651"/>
    </source>
</evidence>
<evidence type="ECO:0000256" key="13">
    <source>
        <dbReference type="SAM" id="Phobius"/>
    </source>
</evidence>
<comment type="similarity">
    <text evidence="2">Belongs to the glutamate-gated ion channel (TC 1.A.10.1) family.</text>
</comment>
<proteinExistence type="inferred from homology"/>
<keyword evidence="4" id="KW-1003">Cell membrane</keyword>
<sequence>MRTIRFLLIFSAISFLELGLCQKINNHLIVASFYVRSVLENPKFVKHQNPLGNLPNVTVNKMGVIESQLLAILSEYLNFTYEIRVPTDVLELGSPDEKKGNGSWTGVLGQLVRNEVDMSISFGPLFYSRYLAVDVTVLIIHDEISIMVPYPQPMLSAGAFITGIFSPATYILIMASSVLVPIVLWIIAIVGKKGEQDLGIIFTFSTAISLGQGGWLRQNGQYSFPSRLVHGVWLIAILVLTYAFSGVLISAITRPKFELSVRSIQDVANNEDIQPLIINESSTQAEFEESSYPIFQKIFSRIEENPNELLVPSSSEFVELLFRESNQVLIMSNILADSEIQEDLKINKYCRATLLPKAVKSTANCLYLKKNSPYTSTINRLLLLFRQAGLSEYLDSSYDQYASRCYIDEVTLAGGNRRSSPPSPLSLYNLRGVFYTFGYLFLVCFAVFLGELLWNWYRQM</sequence>
<dbReference type="InterPro" id="IPR001320">
    <property type="entry name" value="Iontro_rcpt_C"/>
</dbReference>
<feature type="transmembrane region" description="Helical" evidence="13">
    <location>
        <begin position="228"/>
        <end position="252"/>
    </location>
</feature>
<dbReference type="GO" id="GO:0015276">
    <property type="term" value="F:ligand-gated monoatomic ion channel activity"/>
    <property type="evidence" value="ECO:0007669"/>
    <property type="project" value="InterPro"/>
</dbReference>
<dbReference type="Gene3D" id="3.40.190.10">
    <property type="entry name" value="Periplasmic binding protein-like II"/>
    <property type="match status" value="1"/>
</dbReference>
<reference evidence="16" key="1">
    <citation type="submission" date="2021-11" db="EMBL/GenBank/DDBJ databases">
        <authorList>
            <person name="Schell T."/>
        </authorList>
    </citation>
    <scope>NUCLEOTIDE SEQUENCE</scope>
    <source>
        <strain evidence="16">M5</strain>
    </source>
</reference>
<evidence type="ECO:0000256" key="11">
    <source>
        <dbReference type="ARBA" id="ARBA00023286"/>
    </source>
</evidence>
<feature type="signal peptide" evidence="14">
    <location>
        <begin position="1"/>
        <end position="21"/>
    </location>
</feature>
<dbReference type="GO" id="GO:0005886">
    <property type="term" value="C:plasma membrane"/>
    <property type="evidence" value="ECO:0007669"/>
    <property type="project" value="UniProtKB-SubCell"/>
</dbReference>
<evidence type="ECO:0000256" key="8">
    <source>
        <dbReference type="ARBA" id="ARBA00023136"/>
    </source>
</evidence>